<proteinExistence type="predicted"/>
<feature type="region of interest" description="Disordered" evidence="1">
    <location>
        <begin position="1"/>
        <end position="31"/>
    </location>
</feature>
<sequence length="735" mass="77755">MGGCATKPKVLKAEDNAVPEPAPAKGESCTDSDAKIAEGAEEIGAVKVEVGDGEKEKEKNDLSGRSRNSDDDVEVLQARCHYSQAEVDGCIFNLNGDAYVKSLTYIGVNVAPHGMFISVEGSFPFFSYFLCIFISILTFWMEDSLANCLDYVSKNRSIGREIRLKMYVDHCLGSFGAVADVFLWRNKKISAGALGGATAMWADDLPVFIWFHAMSEELSRGNDEEKWEALALLLIGISVNQMRSLPEDIQEVTVPSLASVFNEYALKSQFETSIYLQRVKEVSVPAGQRSARHSLRFHRGRSNRVVEKVASGLSIGVDQYPYQKALGCRSVEEEGGELEVGGFRSLPFLAGAGDLLQGRSTAGVSLDGPDRWGLFSCSGQEAGPSHKQVGSTSGPLRPKALEAIVGGPGENYGLLCSGGHGVLSELPTRSNLAEEDPFLLDPVFERLRLYSSARTRRRKMDVEVESAGLGCAKTPRADSPVVPLLDLRGGGVTFTGSVSSPGSSSSLELVESFHQEVHGQCGVATLLELQPYCLQLLGSYVEGQVEGQGISAFSQGSSTRERWSVASTSAAEVDSGEEISVKVGLVASEDVMPIASTGVDFLDSSGVIQAAELESSVELTPAAKGVRVSLSSGDVESDGVVRDGAGLSGSYPHPGMSLALASSAPLFASFEGSEEGGLRGNQISDSLAVCSAGHPGVEDDCLSRGPSERGSQGIRVDSVVVEGGVGSAIPQPAIL</sequence>
<evidence type="ECO:0000256" key="1">
    <source>
        <dbReference type="SAM" id="MobiDB-lite"/>
    </source>
</evidence>
<dbReference type="AlphaFoldDB" id="A0A834YWK8"/>
<gene>
    <name evidence="2" type="ORF">HHK36_020128</name>
</gene>
<evidence type="ECO:0000313" key="3">
    <source>
        <dbReference type="Proteomes" id="UP000655225"/>
    </source>
</evidence>
<dbReference type="InterPro" id="IPR043151">
    <property type="entry name" value="BAH_sf"/>
</dbReference>
<dbReference type="EMBL" id="JABCRI010000014">
    <property type="protein sequence ID" value="KAF8393926.1"/>
    <property type="molecule type" value="Genomic_DNA"/>
</dbReference>
<protein>
    <submittedName>
        <fullName evidence="2">Uncharacterized protein</fullName>
    </submittedName>
</protein>
<dbReference type="OrthoDB" id="419167at2759"/>
<keyword evidence="3" id="KW-1185">Reference proteome</keyword>
<dbReference type="Proteomes" id="UP000655225">
    <property type="component" value="Unassembled WGS sequence"/>
</dbReference>
<evidence type="ECO:0000313" key="2">
    <source>
        <dbReference type="EMBL" id="KAF8393926.1"/>
    </source>
</evidence>
<name>A0A834YWK8_TETSI</name>
<reference evidence="2 3" key="1">
    <citation type="submission" date="2020-04" db="EMBL/GenBank/DDBJ databases">
        <title>Plant Genome Project.</title>
        <authorList>
            <person name="Zhang R.-G."/>
        </authorList>
    </citation>
    <scope>NUCLEOTIDE SEQUENCE [LARGE SCALE GENOMIC DNA]</scope>
    <source>
        <strain evidence="2">YNK0</strain>
        <tissue evidence="2">Leaf</tissue>
    </source>
</reference>
<dbReference type="Gene3D" id="2.30.30.490">
    <property type="match status" value="1"/>
</dbReference>
<feature type="compositionally biased region" description="Basic and acidic residues" evidence="1">
    <location>
        <begin position="49"/>
        <end position="70"/>
    </location>
</feature>
<accession>A0A834YWK8</accession>
<organism evidence="2 3">
    <name type="scientific">Tetracentron sinense</name>
    <name type="common">Spur-leaf</name>
    <dbReference type="NCBI Taxonomy" id="13715"/>
    <lineage>
        <taxon>Eukaryota</taxon>
        <taxon>Viridiplantae</taxon>
        <taxon>Streptophyta</taxon>
        <taxon>Embryophyta</taxon>
        <taxon>Tracheophyta</taxon>
        <taxon>Spermatophyta</taxon>
        <taxon>Magnoliopsida</taxon>
        <taxon>Trochodendrales</taxon>
        <taxon>Trochodendraceae</taxon>
        <taxon>Tetracentron</taxon>
    </lineage>
</organism>
<feature type="region of interest" description="Disordered" evidence="1">
    <location>
        <begin position="47"/>
        <end position="70"/>
    </location>
</feature>
<comment type="caution">
    <text evidence="2">The sequence shown here is derived from an EMBL/GenBank/DDBJ whole genome shotgun (WGS) entry which is preliminary data.</text>
</comment>